<dbReference type="STRING" id="9402.L5KMX4"/>
<proteinExistence type="predicted"/>
<dbReference type="SUPFAM" id="SSF90112">
    <property type="entry name" value="Neurotransmitter-gated ion-channel transmembrane pore"/>
    <property type="match status" value="1"/>
</dbReference>
<keyword evidence="1" id="KW-0472">Membrane</keyword>
<evidence type="ECO:0000256" key="1">
    <source>
        <dbReference type="SAM" id="Phobius"/>
    </source>
</evidence>
<keyword evidence="4" id="KW-1185">Reference proteome</keyword>
<dbReference type="Proteomes" id="UP000010552">
    <property type="component" value="Unassembled WGS sequence"/>
</dbReference>
<evidence type="ECO:0000313" key="3">
    <source>
        <dbReference type="EMBL" id="ELK11903.1"/>
    </source>
</evidence>
<feature type="transmembrane region" description="Helical" evidence="1">
    <location>
        <begin position="100"/>
        <end position="123"/>
    </location>
</feature>
<keyword evidence="3" id="KW-0675">Receptor</keyword>
<organism evidence="3 4">
    <name type="scientific">Pteropus alecto</name>
    <name type="common">Black flying fox</name>
    <dbReference type="NCBI Taxonomy" id="9402"/>
    <lineage>
        <taxon>Eukaryota</taxon>
        <taxon>Metazoa</taxon>
        <taxon>Chordata</taxon>
        <taxon>Craniata</taxon>
        <taxon>Vertebrata</taxon>
        <taxon>Euteleostomi</taxon>
        <taxon>Mammalia</taxon>
        <taxon>Eutheria</taxon>
        <taxon>Laurasiatheria</taxon>
        <taxon>Chiroptera</taxon>
        <taxon>Yinpterochiroptera</taxon>
        <taxon>Pteropodoidea</taxon>
        <taxon>Pteropodidae</taxon>
        <taxon>Pteropodinae</taxon>
        <taxon>Pteropus</taxon>
    </lineage>
</organism>
<dbReference type="GO" id="GO:0016020">
    <property type="term" value="C:membrane"/>
    <property type="evidence" value="ECO:0007669"/>
    <property type="project" value="InterPro"/>
</dbReference>
<dbReference type="Pfam" id="PF02932">
    <property type="entry name" value="Neur_chan_memb"/>
    <property type="match status" value="1"/>
</dbReference>
<feature type="transmembrane region" description="Helical" evidence="1">
    <location>
        <begin position="40"/>
        <end position="59"/>
    </location>
</feature>
<sequence>MEATTVYLDVVVHAVLDVDVQNQKLKTSIWYCEVMIRRHLLVYLMSLLIPSIFFMLVDLRFYLPTTCRARIVFETSILVGYTVFRVNMSDKMPQSATSAPLIGVFTVCMAFLVLSLSMSILLVKFLHDQRYSWQEWPLLCLQETLMLIGLEWIPRPSLLG</sequence>
<dbReference type="InterPro" id="IPR036719">
    <property type="entry name" value="Neuro-gated_channel_TM_sf"/>
</dbReference>
<gene>
    <name evidence="3" type="ORF">PAL_GLEAN10009093</name>
</gene>
<dbReference type="Gene3D" id="1.20.58.390">
    <property type="entry name" value="Neurotransmitter-gated ion-channel transmembrane domain"/>
    <property type="match status" value="1"/>
</dbReference>
<dbReference type="GO" id="GO:0006811">
    <property type="term" value="P:monoatomic ion transport"/>
    <property type="evidence" value="ECO:0007669"/>
    <property type="project" value="InterPro"/>
</dbReference>
<feature type="domain" description="Neurotransmitter-gated ion-channel transmembrane" evidence="2">
    <location>
        <begin position="47"/>
        <end position="127"/>
    </location>
</feature>
<keyword evidence="1" id="KW-0812">Transmembrane</keyword>
<protein>
    <submittedName>
        <fullName evidence="3">5-hydroxytryptamine receptor 3B</fullName>
    </submittedName>
</protein>
<name>L5KMX4_PTEAL</name>
<evidence type="ECO:0000259" key="2">
    <source>
        <dbReference type="Pfam" id="PF02932"/>
    </source>
</evidence>
<dbReference type="InParanoid" id="L5KMX4"/>
<keyword evidence="1" id="KW-1133">Transmembrane helix</keyword>
<dbReference type="EMBL" id="KB030667">
    <property type="protein sequence ID" value="ELK11903.1"/>
    <property type="molecule type" value="Genomic_DNA"/>
</dbReference>
<dbReference type="eggNOG" id="KOG3645">
    <property type="taxonomic scope" value="Eukaryota"/>
</dbReference>
<evidence type="ECO:0000313" key="4">
    <source>
        <dbReference type="Proteomes" id="UP000010552"/>
    </source>
</evidence>
<dbReference type="InterPro" id="IPR006029">
    <property type="entry name" value="Neurotrans-gated_channel_TM"/>
</dbReference>
<dbReference type="AlphaFoldDB" id="L5KMX4"/>
<reference evidence="4" key="1">
    <citation type="journal article" date="2013" name="Science">
        <title>Comparative analysis of bat genomes provides insight into the evolution of flight and immunity.</title>
        <authorList>
            <person name="Zhang G."/>
            <person name="Cowled C."/>
            <person name="Shi Z."/>
            <person name="Huang Z."/>
            <person name="Bishop-Lilly K.A."/>
            <person name="Fang X."/>
            <person name="Wynne J.W."/>
            <person name="Xiong Z."/>
            <person name="Baker M.L."/>
            <person name="Zhao W."/>
            <person name="Tachedjian M."/>
            <person name="Zhu Y."/>
            <person name="Zhou P."/>
            <person name="Jiang X."/>
            <person name="Ng J."/>
            <person name="Yang L."/>
            <person name="Wu L."/>
            <person name="Xiao J."/>
            <person name="Feng Y."/>
            <person name="Chen Y."/>
            <person name="Sun X."/>
            <person name="Zhang Y."/>
            <person name="Marsh G.A."/>
            <person name="Crameri G."/>
            <person name="Broder C.C."/>
            <person name="Frey K.G."/>
            <person name="Wang L.F."/>
            <person name="Wang J."/>
        </authorList>
    </citation>
    <scope>NUCLEOTIDE SEQUENCE [LARGE SCALE GENOMIC DNA]</scope>
</reference>
<dbReference type="InterPro" id="IPR038050">
    <property type="entry name" value="Neuro_actylchol_rec"/>
</dbReference>
<accession>L5KMX4</accession>